<name>M1P6X2_DESSD</name>
<dbReference type="OrthoDB" id="9792686at2"/>
<evidence type="ECO:0000313" key="2">
    <source>
        <dbReference type="Proteomes" id="UP000011721"/>
    </source>
</evidence>
<dbReference type="KEGG" id="dsf:UWK_00868"/>
<evidence type="ECO:0000313" key="1">
    <source>
        <dbReference type="EMBL" id="AGF77442.1"/>
    </source>
</evidence>
<dbReference type="AlphaFoldDB" id="M1P6X2"/>
<dbReference type="Proteomes" id="UP000011721">
    <property type="component" value="Chromosome"/>
</dbReference>
<reference evidence="2" key="1">
    <citation type="journal article" date="2013" name="Stand. Genomic Sci.">
        <title>Complete genome sequence of Desulfocapsa sulfexigens, a marine deltaproteobacterium specialized in disproportionating inorganic sulfur compounds.</title>
        <authorList>
            <person name="Finster K.W."/>
            <person name="Kjeldsen K.U."/>
            <person name="Kube M."/>
            <person name="Reinhardt R."/>
            <person name="Mussmann M."/>
            <person name="Amann R."/>
            <person name="Schreiber L."/>
        </authorList>
    </citation>
    <scope>NUCLEOTIDE SEQUENCE [LARGE SCALE GENOMIC DNA]</scope>
    <source>
        <strain evidence="2">DSM 10523 / SB164P1</strain>
    </source>
</reference>
<proteinExistence type="predicted"/>
<gene>
    <name evidence="1" type="ordered locus">UWK_00868</name>
</gene>
<keyword evidence="2" id="KW-1185">Reference proteome</keyword>
<dbReference type="HOGENOM" id="CLU_2492814_0_0_7"/>
<dbReference type="EMBL" id="CP003985">
    <property type="protein sequence ID" value="AGF77442.1"/>
    <property type="molecule type" value="Genomic_DNA"/>
</dbReference>
<organism evidence="1 2">
    <name type="scientific">Desulfocapsa sulfexigens (strain DSM 10523 / SB164P1)</name>
    <dbReference type="NCBI Taxonomy" id="1167006"/>
    <lineage>
        <taxon>Bacteria</taxon>
        <taxon>Pseudomonadati</taxon>
        <taxon>Thermodesulfobacteriota</taxon>
        <taxon>Desulfobulbia</taxon>
        <taxon>Desulfobulbales</taxon>
        <taxon>Desulfocapsaceae</taxon>
        <taxon>Desulfocapsa</taxon>
    </lineage>
</organism>
<dbReference type="RefSeq" id="WP_015403138.1">
    <property type="nucleotide sequence ID" value="NC_020304.1"/>
</dbReference>
<protein>
    <submittedName>
        <fullName evidence="1">Uncharacterized protein</fullName>
    </submittedName>
</protein>
<accession>M1P6X2</accession>
<sequence>MPKIDRAITIAMALHQNLMEVRRLNTNLQKALDEIKILKGVLPICCYCGEIRDNTEVEPGKGPWIRMDEYINKRTSADEKSVLGGS</sequence>